<evidence type="ECO:0000313" key="2">
    <source>
        <dbReference type="EMBL" id="GAA1673695.1"/>
    </source>
</evidence>
<dbReference type="Proteomes" id="UP001500618">
    <property type="component" value="Unassembled WGS sequence"/>
</dbReference>
<organism evidence="2 3">
    <name type="scientific">Fodinicola feengrottensis</name>
    <dbReference type="NCBI Taxonomy" id="435914"/>
    <lineage>
        <taxon>Bacteria</taxon>
        <taxon>Bacillati</taxon>
        <taxon>Actinomycetota</taxon>
        <taxon>Actinomycetes</taxon>
        <taxon>Mycobacteriales</taxon>
        <taxon>Fodinicola</taxon>
    </lineage>
</organism>
<evidence type="ECO:0000256" key="1">
    <source>
        <dbReference type="SAM" id="MobiDB-lite"/>
    </source>
</evidence>
<accession>A0ABN2GP14</accession>
<sequence>MTKKVYLHDRYEFVAAWSTNNPVVKENNGCHDQNGADGQPHEHDFQPDPQCVALVEFDSREKLGSCRTLAPVTPTPGLRQWYGRRGYSGCIAS</sequence>
<protein>
    <submittedName>
        <fullName evidence="2">Uncharacterized protein</fullName>
    </submittedName>
</protein>
<comment type="caution">
    <text evidence="2">The sequence shown here is derived from an EMBL/GenBank/DDBJ whole genome shotgun (WGS) entry which is preliminary data.</text>
</comment>
<name>A0ABN2GP14_9ACTN</name>
<proteinExistence type="predicted"/>
<gene>
    <name evidence="2" type="ORF">GCM10009765_23830</name>
</gene>
<feature type="region of interest" description="Disordered" evidence="1">
    <location>
        <begin position="26"/>
        <end position="45"/>
    </location>
</feature>
<reference evidence="2 3" key="1">
    <citation type="journal article" date="2019" name="Int. J. Syst. Evol. Microbiol.">
        <title>The Global Catalogue of Microorganisms (GCM) 10K type strain sequencing project: providing services to taxonomists for standard genome sequencing and annotation.</title>
        <authorList>
            <consortium name="The Broad Institute Genomics Platform"/>
            <consortium name="The Broad Institute Genome Sequencing Center for Infectious Disease"/>
            <person name="Wu L."/>
            <person name="Ma J."/>
        </authorList>
    </citation>
    <scope>NUCLEOTIDE SEQUENCE [LARGE SCALE GENOMIC DNA]</scope>
    <source>
        <strain evidence="2 3">JCM 14718</strain>
    </source>
</reference>
<evidence type="ECO:0000313" key="3">
    <source>
        <dbReference type="Proteomes" id="UP001500618"/>
    </source>
</evidence>
<keyword evidence="3" id="KW-1185">Reference proteome</keyword>
<dbReference type="EMBL" id="BAAANY010000008">
    <property type="protein sequence ID" value="GAA1673695.1"/>
    <property type="molecule type" value="Genomic_DNA"/>
</dbReference>